<name>A0ABQ9SFQ3_9PEZI</name>
<feature type="transmembrane region" description="Helical" evidence="1">
    <location>
        <begin position="12"/>
        <end position="33"/>
    </location>
</feature>
<evidence type="ECO:0000256" key="1">
    <source>
        <dbReference type="SAM" id="Phobius"/>
    </source>
</evidence>
<keyword evidence="1" id="KW-1133">Transmembrane helix</keyword>
<reference evidence="2 3" key="1">
    <citation type="submission" date="2016-10" db="EMBL/GenBank/DDBJ databases">
        <title>The genome sequence of Colletotrichum fioriniae PJ7.</title>
        <authorList>
            <person name="Baroncelli R."/>
        </authorList>
    </citation>
    <scope>NUCLEOTIDE SEQUENCE [LARGE SCALE GENOMIC DNA]</scope>
    <source>
        <strain evidence="2 3">IMI 384185</strain>
    </source>
</reference>
<dbReference type="EMBL" id="MOPA01000007">
    <property type="protein sequence ID" value="KAK1535536.1"/>
    <property type="molecule type" value="Genomic_DNA"/>
</dbReference>
<dbReference type="RefSeq" id="XP_060347474.1">
    <property type="nucleotide sequence ID" value="XM_060493344.1"/>
</dbReference>
<feature type="non-terminal residue" evidence="2">
    <location>
        <position position="1"/>
    </location>
</feature>
<accession>A0ABQ9SFQ3</accession>
<dbReference type="GeneID" id="85377243"/>
<keyword evidence="1" id="KW-0472">Membrane</keyword>
<evidence type="ECO:0000313" key="2">
    <source>
        <dbReference type="EMBL" id="KAK1535536.1"/>
    </source>
</evidence>
<proteinExistence type="predicted"/>
<comment type="caution">
    <text evidence="2">The sequence shown here is derived from an EMBL/GenBank/DDBJ whole genome shotgun (WGS) entry which is preliminary data.</text>
</comment>
<organism evidence="2 3">
    <name type="scientific">Colletotrichum paranaense</name>
    <dbReference type="NCBI Taxonomy" id="1914294"/>
    <lineage>
        <taxon>Eukaryota</taxon>
        <taxon>Fungi</taxon>
        <taxon>Dikarya</taxon>
        <taxon>Ascomycota</taxon>
        <taxon>Pezizomycotina</taxon>
        <taxon>Sordariomycetes</taxon>
        <taxon>Hypocreomycetidae</taxon>
        <taxon>Glomerellales</taxon>
        <taxon>Glomerellaceae</taxon>
        <taxon>Colletotrichum</taxon>
        <taxon>Colletotrichum acutatum species complex</taxon>
    </lineage>
</organism>
<protein>
    <submittedName>
        <fullName evidence="2">Uncharacterized protein</fullName>
    </submittedName>
</protein>
<dbReference type="Proteomes" id="UP001241169">
    <property type="component" value="Unassembled WGS sequence"/>
</dbReference>
<sequence>FEVSHGDCSDHIGLQYAALVAISFWLEGCIYVLELKKTLNSATCGCKLVAKPEKRRGKALWAEESDDGPPFKERVRYRRYAQRKGKPCREKIQRERGRGCVSCLLLLSSLTPTIRLLEQIGTDRERERRRE</sequence>
<keyword evidence="1" id="KW-0812">Transmembrane</keyword>
<gene>
    <name evidence="2" type="ORF">CPAR01_09078</name>
</gene>
<evidence type="ECO:0000313" key="3">
    <source>
        <dbReference type="Proteomes" id="UP001241169"/>
    </source>
</evidence>
<keyword evidence="3" id="KW-1185">Reference proteome</keyword>